<dbReference type="InterPro" id="IPR017972">
    <property type="entry name" value="Cyt_P450_CS"/>
</dbReference>
<keyword evidence="6 13" id="KW-0479">Metal-binding</keyword>
<evidence type="ECO:0000256" key="1">
    <source>
        <dbReference type="ARBA" id="ARBA00001971"/>
    </source>
</evidence>
<evidence type="ECO:0000256" key="2">
    <source>
        <dbReference type="ARBA" id="ARBA00004174"/>
    </source>
</evidence>
<evidence type="ECO:0000256" key="11">
    <source>
        <dbReference type="ARBA" id="ARBA00023033"/>
    </source>
</evidence>
<dbReference type="PRINTS" id="PR00385">
    <property type="entry name" value="P450"/>
</dbReference>
<evidence type="ECO:0000256" key="13">
    <source>
        <dbReference type="PIRSR" id="PIRSR602401-1"/>
    </source>
</evidence>
<evidence type="ECO:0000313" key="15">
    <source>
        <dbReference type="EMBL" id="KAK9508015.1"/>
    </source>
</evidence>
<comment type="cofactor">
    <cofactor evidence="1 13">
        <name>heme</name>
        <dbReference type="ChEBI" id="CHEBI:30413"/>
    </cofactor>
</comment>
<keyword evidence="7" id="KW-0256">Endoplasmic reticulum</keyword>
<keyword evidence="11 14" id="KW-0503">Monooxygenase</keyword>
<keyword evidence="12" id="KW-0472">Membrane</keyword>
<dbReference type="PANTHER" id="PTHR24292">
    <property type="entry name" value="CYTOCHROME P450"/>
    <property type="match status" value="1"/>
</dbReference>
<evidence type="ECO:0000256" key="10">
    <source>
        <dbReference type="ARBA" id="ARBA00023004"/>
    </source>
</evidence>
<reference evidence="15 16" key="1">
    <citation type="submission" date="2022-12" db="EMBL/GenBank/DDBJ databases">
        <title>Chromosome-level genome assembly of true bugs.</title>
        <authorList>
            <person name="Ma L."/>
            <person name="Li H."/>
        </authorList>
    </citation>
    <scope>NUCLEOTIDE SEQUENCE [LARGE SCALE GENOMIC DNA]</scope>
    <source>
        <strain evidence="15">Lab_2022b</strain>
    </source>
</reference>
<accession>A0AAW1DE47</accession>
<evidence type="ECO:0000256" key="8">
    <source>
        <dbReference type="ARBA" id="ARBA00022848"/>
    </source>
</evidence>
<evidence type="ECO:0008006" key="17">
    <source>
        <dbReference type="Google" id="ProtNLM"/>
    </source>
</evidence>
<evidence type="ECO:0000256" key="12">
    <source>
        <dbReference type="ARBA" id="ARBA00023136"/>
    </source>
</evidence>
<keyword evidence="8" id="KW-0492">Microsome</keyword>
<dbReference type="InterPro" id="IPR050476">
    <property type="entry name" value="Insect_CytP450_Detox"/>
</dbReference>
<keyword evidence="9 14" id="KW-0560">Oxidoreductase</keyword>
<keyword evidence="10 13" id="KW-0408">Iron</keyword>
<gene>
    <name evidence="15" type="ORF">O3M35_007766</name>
</gene>
<dbReference type="Proteomes" id="UP001461498">
    <property type="component" value="Unassembled WGS sequence"/>
</dbReference>
<keyword evidence="16" id="KW-1185">Reference proteome</keyword>
<dbReference type="AlphaFoldDB" id="A0AAW1DE47"/>
<dbReference type="InterPro" id="IPR036396">
    <property type="entry name" value="Cyt_P450_sf"/>
</dbReference>
<evidence type="ECO:0000256" key="6">
    <source>
        <dbReference type="ARBA" id="ARBA00022723"/>
    </source>
</evidence>
<dbReference type="PANTHER" id="PTHR24292:SF54">
    <property type="entry name" value="CYP9F3-RELATED"/>
    <property type="match status" value="1"/>
</dbReference>
<evidence type="ECO:0000256" key="9">
    <source>
        <dbReference type="ARBA" id="ARBA00023002"/>
    </source>
</evidence>
<evidence type="ECO:0000313" key="16">
    <source>
        <dbReference type="Proteomes" id="UP001461498"/>
    </source>
</evidence>
<protein>
    <recommendedName>
        <fullName evidence="17">Cytochrome P450</fullName>
    </recommendedName>
</protein>
<dbReference type="InterPro" id="IPR001128">
    <property type="entry name" value="Cyt_P450"/>
</dbReference>
<dbReference type="GO" id="GO:0004497">
    <property type="term" value="F:monooxygenase activity"/>
    <property type="evidence" value="ECO:0007669"/>
    <property type="project" value="UniProtKB-KW"/>
</dbReference>
<dbReference type="FunFam" id="1.10.630.10:FF:000042">
    <property type="entry name" value="Cytochrome P450"/>
    <property type="match status" value="1"/>
</dbReference>
<name>A0AAW1DE47_9HEMI</name>
<evidence type="ECO:0000256" key="5">
    <source>
        <dbReference type="ARBA" id="ARBA00022617"/>
    </source>
</evidence>
<dbReference type="CDD" id="cd11056">
    <property type="entry name" value="CYP6-like"/>
    <property type="match status" value="1"/>
</dbReference>
<organism evidence="15 16">
    <name type="scientific">Rhynocoris fuscipes</name>
    <dbReference type="NCBI Taxonomy" id="488301"/>
    <lineage>
        <taxon>Eukaryota</taxon>
        <taxon>Metazoa</taxon>
        <taxon>Ecdysozoa</taxon>
        <taxon>Arthropoda</taxon>
        <taxon>Hexapoda</taxon>
        <taxon>Insecta</taxon>
        <taxon>Pterygota</taxon>
        <taxon>Neoptera</taxon>
        <taxon>Paraneoptera</taxon>
        <taxon>Hemiptera</taxon>
        <taxon>Heteroptera</taxon>
        <taxon>Panheteroptera</taxon>
        <taxon>Cimicomorpha</taxon>
        <taxon>Reduviidae</taxon>
        <taxon>Harpactorinae</taxon>
        <taxon>Harpactorini</taxon>
        <taxon>Rhynocoris</taxon>
    </lineage>
</organism>
<dbReference type="InterPro" id="IPR002401">
    <property type="entry name" value="Cyt_P450_E_grp-I"/>
</dbReference>
<dbReference type="EMBL" id="JAPXFL010000004">
    <property type="protein sequence ID" value="KAK9508015.1"/>
    <property type="molecule type" value="Genomic_DNA"/>
</dbReference>
<dbReference type="GO" id="GO:0005789">
    <property type="term" value="C:endoplasmic reticulum membrane"/>
    <property type="evidence" value="ECO:0007669"/>
    <property type="project" value="UniProtKB-SubCell"/>
</dbReference>
<keyword evidence="5 13" id="KW-0349">Heme</keyword>
<dbReference type="Pfam" id="PF00067">
    <property type="entry name" value="p450"/>
    <property type="match status" value="1"/>
</dbReference>
<evidence type="ECO:0000256" key="4">
    <source>
        <dbReference type="ARBA" id="ARBA00010617"/>
    </source>
</evidence>
<dbReference type="PRINTS" id="PR00463">
    <property type="entry name" value="EP450I"/>
</dbReference>
<dbReference type="PROSITE" id="PS00086">
    <property type="entry name" value="CYTOCHROME_P450"/>
    <property type="match status" value="1"/>
</dbReference>
<sequence>MFLSIVLVTAVIILLHWTLTRKFSYWKRKCFPNYPGYFPFGTSKELTLVKRYQGFIHQELYNKLSPNPFGGIYVWNEPILFIRDPEIIRLIMVKEFQHFRDRGRVELSPKQPLSQHLFNLDGDIWRSLRIKLTPTFTSGRLKHMFSLFINAASKFDKELMKISENGESVNIKDVSTCFTLDIILSCAFGIDANTIENEEFRKLSETIFSPYIPIKRIIGLALYHYFPFMRRFLDLNAFNKKLEELVFSMILDSVKHREQNNVRRNDFLDLMIQLQKRGKLERENTDATDDERKSENESLEITTNLLVAQCFVFFAAGFETSSSVQSFAFYELALNQDIQDKLRKEIDEVAEKNGGEADYQILNEMHYLDQVISEVLRKYPTAPLLERKCSKDFIVQNNPELIIEKGTKVWIPVYSLHHDPKYFRNPDNFDPDRFSPENKLSIVPFSYLPFGEGPRHCIG</sequence>
<evidence type="ECO:0000256" key="3">
    <source>
        <dbReference type="ARBA" id="ARBA00004406"/>
    </source>
</evidence>
<evidence type="ECO:0000256" key="7">
    <source>
        <dbReference type="ARBA" id="ARBA00022824"/>
    </source>
</evidence>
<dbReference type="GO" id="GO:0005506">
    <property type="term" value="F:iron ion binding"/>
    <property type="evidence" value="ECO:0007669"/>
    <property type="project" value="InterPro"/>
</dbReference>
<comment type="subcellular location">
    <subcellularLocation>
        <location evidence="3">Endoplasmic reticulum membrane</location>
        <topology evidence="3">Peripheral membrane protein</topology>
    </subcellularLocation>
    <subcellularLocation>
        <location evidence="2">Microsome membrane</location>
        <topology evidence="2">Peripheral membrane protein</topology>
    </subcellularLocation>
</comment>
<dbReference type="SUPFAM" id="SSF48264">
    <property type="entry name" value="Cytochrome P450"/>
    <property type="match status" value="1"/>
</dbReference>
<evidence type="ECO:0000256" key="14">
    <source>
        <dbReference type="RuleBase" id="RU000461"/>
    </source>
</evidence>
<proteinExistence type="inferred from homology"/>
<comment type="caution">
    <text evidence="15">The sequence shown here is derived from an EMBL/GenBank/DDBJ whole genome shotgun (WGS) entry which is preliminary data.</text>
</comment>
<dbReference type="Gene3D" id="1.10.630.10">
    <property type="entry name" value="Cytochrome P450"/>
    <property type="match status" value="1"/>
</dbReference>
<feature type="binding site" description="axial binding residue" evidence="13">
    <location>
        <position position="457"/>
    </location>
    <ligand>
        <name>heme</name>
        <dbReference type="ChEBI" id="CHEBI:30413"/>
    </ligand>
    <ligandPart>
        <name>Fe</name>
        <dbReference type="ChEBI" id="CHEBI:18248"/>
    </ligandPart>
</feature>
<comment type="similarity">
    <text evidence="4 14">Belongs to the cytochrome P450 family.</text>
</comment>
<dbReference type="GO" id="GO:0020037">
    <property type="term" value="F:heme binding"/>
    <property type="evidence" value="ECO:0007669"/>
    <property type="project" value="InterPro"/>
</dbReference>
<dbReference type="GO" id="GO:0016705">
    <property type="term" value="F:oxidoreductase activity, acting on paired donors, with incorporation or reduction of molecular oxygen"/>
    <property type="evidence" value="ECO:0007669"/>
    <property type="project" value="InterPro"/>
</dbReference>